<dbReference type="Pfam" id="PF01850">
    <property type="entry name" value="PIN"/>
    <property type="match status" value="1"/>
</dbReference>
<keyword evidence="1" id="KW-0460">Magnesium</keyword>
<dbReference type="InterPro" id="IPR051619">
    <property type="entry name" value="TypeII_TA_RNase_PINc/VapC"/>
</dbReference>
<dbReference type="PANTHER" id="PTHR35901:SF1">
    <property type="entry name" value="EXONUCLEASE VAPC9"/>
    <property type="match status" value="1"/>
</dbReference>
<reference evidence="4" key="1">
    <citation type="submission" date="2017-09" db="EMBL/GenBank/DDBJ databases">
        <title>Depth-based differentiation of microbial function through sediment-hosted aquifers and enrichment of novel symbionts in the deep terrestrial subsurface.</title>
        <authorList>
            <person name="Probst A.J."/>
            <person name="Ladd B."/>
            <person name="Jarett J.K."/>
            <person name="Geller-Mcgrath D.E."/>
            <person name="Sieber C.M.K."/>
            <person name="Emerson J.B."/>
            <person name="Anantharaman K."/>
            <person name="Thomas B.C."/>
            <person name="Malmstrom R."/>
            <person name="Stieglmeier M."/>
            <person name="Klingl A."/>
            <person name="Woyke T."/>
            <person name="Ryan C.M."/>
            <person name="Banfield J.F."/>
        </authorList>
    </citation>
    <scope>NUCLEOTIDE SEQUENCE [LARGE SCALE GENOMIC DNA]</scope>
</reference>
<dbReference type="AlphaFoldDB" id="A0A2H0WZS6"/>
<dbReference type="Gene3D" id="3.40.50.1010">
    <property type="entry name" value="5'-nuclease"/>
    <property type="match status" value="1"/>
</dbReference>
<feature type="domain" description="PIN" evidence="2">
    <location>
        <begin position="4"/>
        <end position="125"/>
    </location>
</feature>
<gene>
    <name evidence="3" type="ORF">COT54_00945</name>
</gene>
<evidence type="ECO:0000259" key="2">
    <source>
        <dbReference type="Pfam" id="PF01850"/>
    </source>
</evidence>
<proteinExistence type="predicted"/>
<name>A0A2H0WZS6_9BACT</name>
<evidence type="ECO:0000313" key="3">
    <source>
        <dbReference type="EMBL" id="PIS18127.1"/>
    </source>
</evidence>
<dbReference type="CDD" id="cd09873">
    <property type="entry name" value="PIN_Pae0151-like"/>
    <property type="match status" value="1"/>
</dbReference>
<dbReference type="SUPFAM" id="SSF88723">
    <property type="entry name" value="PIN domain-like"/>
    <property type="match status" value="1"/>
</dbReference>
<evidence type="ECO:0000256" key="1">
    <source>
        <dbReference type="ARBA" id="ARBA00022842"/>
    </source>
</evidence>
<organism evidence="3 4">
    <name type="scientific">Candidatus Collierbacteria bacterium CG09_land_8_20_14_0_10_46_12</name>
    <dbReference type="NCBI Taxonomy" id="1974533"/>
    <lineage>
        <taxon>Bacteria</taxon>
        <taxon>Candidatus Collieribacteriota</taxon>
    </lineage>
</organism>
<dbReference type="InterPro" id="IPR044153">
    <property type="entry name" value="PIN_Pae0151-like"/>
</dbReference>
<dbReference type="Proteomes" id="UP000229574">
    <property type="component" value="Unassembled WGS sequence"/>
</dbReference>
<comment type="caution">
    <text evidence="3">The sequence shown here is derived from an EMBL/GenBank/DDBJ whole genome shotgun (WGS) entry which is preliminary data.</text>
</comment>
<sequence>MKSYVLDASIILNYLFTETRDVKTLITTILKQADNNQVQLLTTSHFPIEVANGLRFKLKDPVMTKKILSKLIALPITYYSLTSSQLLQATKSSYTTGSTIYDTAYHILAIAHNAIFITCDQKYYKQSSKLGNIKLYGQSK</sequence>
<dbReference type="EMBL" id="PEYY01000039">
    <property type="protein sequence ID" value="PIS18127.1"/>
    <property type="molecule type" value="Genomic_DNA"/>
</dbReference>
<accession>A0A2H0WZS6</accession>
<dbReference type="InterPro" id="IPR029060">
    <property type="entry name" value="PIN-like_dom_sf"/>
</dbReference>
<evidence type="ECO:0000313" key="4">
    <source>
        <dbReference type="Proteomes" id="UP000229574"/>
    </source>
</evidence>
<protein>
    <recommendedName>
        <fullName evidence="2">PIN domain-containing protein</fullName>
    </recommendedName>
</protein>
<dbReference type="PANTHER" id="PTHR35901">
    <property type="entry name" value="RIBONUCLEASE VAPC3"/>
    <property type="match status" value="1"/>
</dbReference>
<dbReference type="InterPro" id="IPR002716">
    <property type="entry name" value="PIN_dom"/>
</dbReference>